<name>X1BSN5_9ZZZZ</name>
<evidence type="ECO:0000313" key="1">
    <source>
        <dbReference type="EMBL" id="GAG98754.1"/>
    </source>
</evidence>
<proteinExistence type="predicted"/>
<comment type="caution">
    <text evidence="1">The sequence shown here is derived from an EMBL/GenBank/DDBJ whole genome shotgun (WGS) entry which is preliminary data.</text>
</comment>
<dbReference type="EMBL" id="BART01026593">
    <property type="protein sequence ID" value="GAG98754.1"/>
    <property type="molecule type" value="Genomic_DNA"/>
</dbReference>
<sequence>MLKLKLKSKNEEGVLSDLKNLIEQVLNGDLSLNNAIKMLNHINS</sequence>
<protein>
    <submittedName>
        <fullName evidence="1">Uncharacterized protein</fullName>
    </submittedName>
</protein>
<dbReference type="AlphaFoldDB" id="X1BSN5"/>
<gene>
    <name evidence="1" type="ORF">S01H4_47382</name>
</gene>
<accession>X1BSN5</accession>
<organism evidence="1">
    <name type="scientific">marine sediment metagenome</name>
    <dbReference type="NCBI Taxonomy" id="412755"/>
    <lineage>
        <taxon>unclassified sequences</taxon>
        <taxon>metagenomes</taxon>
        <taxon>ecological metagenomes</taxon>
    </lineage>
</organism>
<reference evidence="1" key="1">
    <citation type="journal article" date="2014" name="Front. Microbiol.">
        <title>High frequency of phylogenetically diverse reductive dehalogenase-homologous genes in deep subseafloor sedimentary metagenomes.</title>
        <authorList>
            <person name="Kawai M."/>
            <person name="Futagami T."/>
            <person name="Toyoda A."/>
            <person name="Takaki Y."/>
            <person name="Nishi S."/>
            <person name="Hori S."/>
            <person name="Arai W."/>
            <person name="Tsubouchi T."/>
            <person name="Morono Y."/>
            <person name="Uchiyama I."/>
            <person name="Ito T."/>
            <person name="Fujiyama A."/>
            <person name="Inagaki F."/>
            <person name="Takami H."/>
        </authorList>
    </citation>
    <scope>NUCLEOTIDE SEQUENCE</scope>
    <source>
        <strain evidence="1">Expedition CK06-06</strain>
    </source>
</reference>